<evidence type="ECO:0000313" key="2">
    <source>
        <dbReference type="Proteomes" id="UP000677244"/>
    </source>
</evidence>
<reference evidence="1 2" key="1">
    <citation type="submission" date="2021-03" db="EMBL/GenBank/DDBJ databases">
        <title>Assistant Professor.</title>
        <authorList>
            <person name="Huq M.A."/>
        </authorList>
    </citation>
    <scope>NUCLEOTIDE SEQUENCE [LARGE SCALE GENOMIC DNA]</scope>
    <source>
        <strain evidence="1 2">MAH-29</strain>
    </source>
</reference>
<evidence type="ECO:0000313" key="1">
    <source>
        <dbReference type="EMBL" id="MBO9203358.1"/>
    </source>
</evidence>
<sequence length="84" mass="9661">MEYLGGTYISQIEATSKENARVIWIKTLNIEEIEGFTIADKENIIKENFSDDDITPINQTKSVWFFMVEAKNGYGHVNMVKTKL</sequence>
<comment type="caution">
    <text evidence="1">The sequence shown here is derived from an EMBL/GenBank/DDBJ whole genome shotgun (WGS) entry which is preliminary data.</text>
</comment>
<dbReference type="EMBL" id="JAGHKO010000006">
    <property type="protein sequence ID" value="MBO9203358.1"/>
    <property type="molecule type" value="Genomic_DNA"/>
</dbReference>
<protein>
    <submittedName>
        <fullName evidence="1">Uncharacterized protein</fullName>
    </submittedName>
</protein>
<name>A0ABS3YZP2_9BACT</name>
<proteinExistence type="predicted"/>
<gene>
    <name evidence="1" type="ORF">J7I42_23945</name>
</gene>
<accession>A0ABS3YZP2</accession>
<organism evidence="1 2">
    <name type="scientific">Niastella soli</name>
    <dbReference type="NCBI Taxonomy" id="2821487"/>
    <lineage>
        <taxon>Bacteria</taxon>
        <taxon>Pseudomonadati</taxon>
        <taxon>Bacteroidota</taxon>
        <taxon>Chitinophagia</taxon>
        <taxon>Chitinophagales</taxon>
        <taxon>Chitinophagaceae</taxon>
        <taxon>Niastella</taxon>
    </lineage>
</organism>
<dbReference type="Proteomes" id="UP000677244">
    <property type="component" value="Unassembled WGS sequence"/>
</dbReference>
<keyword evidence="2" id="KW-1185">Reference proteome</keyword>